<dbReference type="PATRIC" id="fig|1224748.3.peg.3896"/>
<proteinExistence type="predicted"/>
<dbReference type="AntiFam" id="ANF00095">
    <property type="entry name" value="Shadow ORF (opposite ABC transporters)"/>
</dbReference>
<evidence type="ECO:0000313" key="2">
    <source>
        <dbReference type="Proteomes" id="UP000004738"/>
    </source>
</evidence>
<dbReference type="AlphaFoldDB" id="K1LFR3"/>
<organism evidence="1 2">
    <name type="scientific">Solibacillus isronensis B3W22</name>
    <dbReference type="NCBI Taxonomy" id="1224748"/>
    <lineage>
        <taxon>Bacteria</taxon>
        <taxon>Bacillati</taxon>
        <taxon>Bacillota</taxon>
        <taxon>Bacilli</taxon>
        <taxon>Bacillales</taxon>
        <taxon>Caryophanaceae</taxon>
        <taxon>Solibacillus</taxon>
    </lineage>
</organism>
<sequence>MAGLRRGGGAVPCLGELDLFVDVVAQFGEPRQRAGVELVPLVGQIDGQILLNHRRRAGEDDHTFTQIDGLVDIVGDEQDGHAEFAPNGADQVLQVRAGLCVHGRKRFVHQQHLGLIGHGAGDGHALLHAAGKLPGVGLRNVGQAHGLQRVVDEPVAFSLGHTLVLQRQLHVLPHPHPGKE</sequence>
<comment type="caution">
    <text evidence="1">The sequence shown here is derived from an EMBL/GenBank/DDBJ whole genome shotgun (WGS) entry which is preliminary data.</text>
</comment>
<dbReference type="Proteomes" id="UP000004738">
    <property type="component" value="Unassembled WGS sequence"/>
</dbReference>
<accession>K1LFR3</accession>
<dbReference type="AntiFam" id="ANF00142">
    <property type="entry name" value="Shadow ORF (opposite yadG)"/>
</dbReference>
<evidence type="ECO:0000313" key="1">
    <source>
        <dbReference type="EMBL" id="EKB43274.1"/>
    </source>
</evidence>
<dbReference type="EMBL" id="AMCK01000133">
    <property type="protein sequence ID" value="EKB43274.1"/>
    <property type="molecule type" value="Genomic_DNA"/>
</dbReference>
<protein>
    <submittedName>
        <fullName evidence="1">Uncharacterized protein</fullName>
    </submittedName>
</protein>
<reference evidence="1 2" key="1">
    <citation type="journal article" date="2012" name="J. Bacteriol.">
        <title>Draft Genome Sequence of Bacillus isronensis Strain B3W22, Isolated from the Upper Atmosphere.</title>
        <authorList>
            <person name="Shivaji S."/>
            <person name="Ara S."/>
            <person name="Singh S.K."/>
            <person name="Bandi S."/>
            <person name="Singh A."/>
            <person name="Pinnaka A.K."/>
        </authorList>
    </citation>
    <scope>NUCLEOTIDE SEQUENCE [LARGE SCALE GENOMIC DNA]</scope>
    <source>
        <strain evidence="1 2">B3W22</strain>
    </source>
</reference>
<gene>
    <name evidence="1" type="ORF">B857_03968</name>
</gene>
<name>K1LFR3_9BACL</name>
<keyword evidence="2" id="KW-1185">Reference proteome</keyword>